<name>A0A258D684_CAUVI</name>
<dbReference type="InterPro" id="IPR050325">
    <property type="entry name" value="Prot/Nucl_acid_deglycase"/>
</dbReference>
<dbReference type="InterPro" id="IPR002818">
    <property type="entry name" value="DJ-1/PfpI"/>
</dbReference>
<feature type="domain" description="DJ-1/PfpI" evidence="1">
    <location>
        <begin position="6"/>
        <end position="166"/>
    </location>
</feature>
<dbReference type="PANTHER" id="PTHR48094">
    <property type="entry name" value="PROTEIN/NUCLEIC ACID DEGLYCASE DJ-1-RELATED"/>
    <property type="match status" value="1"/>
</dbReference>
<dbReference type="Pfam" id="PF01965">
    <property type="entry name" value="DJ-1_PfpI"/>
    <property type="match status" value="1"/>
</dbReference>
<dbReference type="Proteomes" id="UP000215616">
    <property type="component" value="Unassembled WGS sequence"/>
</dbReference>
<reference evidence="2 3" key="1">
    <citation type="submission" date="2017-03" db="EMBL/GenBank/DDBJ databases">
        <title>Lifting the veil on microbial sulfur biogeochemistry in mining wastewaters.</title>
        <authorList>
            <person name="Kantor R.S."/>
            <person name="Colenbrander Nelson T."/>
            <person name="Marshall S."/>
            <person name="Bennett D."/>
            <person name="Apte S."/>
            <person name="Camacho D."/>
            <person name="Thomas B.C."/>
            <person name="Warren L.A."/>
            <person name="Banfield J.F."/>
        </authorList>
    </citation>
    <scope>NUCLEOTIDE SEQUENCE [LARGE SCALE GENOMIC DNA]</scope>
    <source>
        <strain evidence="2">32-67-7</strain>
    </source>
</reference>
<accession>A0A258D684</accession>
<dbReference type="PANTHER" id="PTHR48094:SF19">
    <property type="entry name" value="DJ-1_PFPI DOMAIN-CONTAINING PROTEIN"/>
    <property type="match status" value="1"/>
</dbReference>
<dbReference type="GO" id="GO:0016740">
    <property type="term" value="F:transferase activity"/>
    <property type="evidence" value="ECO:0007669"/>
    <property type="project" value="UniProtKB-KW"/>
</dbReference>
<evidence type="ECO:0000313" key="3">
    <source>
        <dbReference type="Proteomes" id="UP000215616"/>
    </source>
</evidence>
<organism evidence="2 3">
    <name type="scientific">Caulobacter vibrioides</name>
    <name type="common">Caulobacter crescentus</name>
    <dbReference type="NCBI Taxonomy" id="155892"/>
    <lineage>
        <taxon>Bacteria</taxon>
        <taxon>Pseudomonadati</taxon>
        <taxon>Pseudomonadota</taxon>
        <taxon>Alphaproteobacteria</taxon>
        <taxon>Caulobacterales</taxon>
        <taxon>Caulobacteraceae</taxon>
        <taxon>Caulobacter</taxon>
    </lineage>
</organism>
<sequence length="193" mass="20051">MTVAVAFLQPGWADWEAGAVLALLREHLKVQIEVATPTGDPETSIGGVLAAADYRFDDPVLSDADLFILVGSEAWSEGETPAISALIRQALADGKPVAGICAGTTALARAGLFAGRKHTSNGKDWLEGVVPGYAGAEHYVDTPRAVTDGKLVSASGLAPVTFAAAVARLVAPEQEALIAEYEAMFAREFSAAQ</sequence>
<keyword evidence="2" id="KW-0808">Transferase</keyword>
<protein>
    <submittedName>
        <fullName evidence="2">Glutamine amidotransferase</fullName>
    </submittedName>
</protein>
<evidence type="ECO:0000313" key="2">
    <source>
        <dbReference type="EMBL" id="OYX03114.1"/>
    </source>
</evidence>
<comment type="caution">
    <text evidence="2">The sequence shown here is derived from an EMBL/GenBank/DDBJ whole genome shotgun (WGS) entry which is preliminary data.</text>
</comment>
<dbReference type="GO" id="GO:0005737">
    <property type="term" value="C:cytoplasm"/>
    <property type="evidence" value="ECO:0007669"/>
    <property type="project" value="TreeGrafter"/>
</dbReference>
<keyword evidence="2" id="KW-0315">Glutamine amidotransferase</keyword>
<proteinExistence type="predicted"/>
<dbReference type="AlphaFoldDB" id="A0A258D684"/>
<dbReference type="SUPFAM" id="SSF52317">
    <property type="entry name" value="Class I glutamine amidotransferase-like"/>
    <property type="match status" value="1"/>
</dbReference>
<gene>
    <name evidence="2" type="ORF">B7Z12_10740</name>
</gene>
<evidence type="ECO:0000259" key="1">
    <source>
        <dbReference type="Pfam" id="PF01965"/>
    </source>
</evidence>
<dbReference type="EMBL" id="NCDQ01000157">
    <property type="protein sequence ID" value="OYX03114.1"/>
    <property type="molecule type" value="Genomic_DNA"/>
</dbReference>
<dbReference type="CDD" id="cd03140">
    <property type="entry name" value="GATase1_PfpI_3"/>
    <property type="match status" value="1"/>
</dbReference>
<dbReference type="InterPro" id="IPR029062">
    <property type="entry name" value="Class_I_gatase-like"/>
</dbReference>
<dbReference type="Gene3D" id="3.40.50.880">
    <property type="match status" value="1"/>
</dbReference>